<evidence type="ECO:0000313" key="1">
    <source>
        <dbReference type="EMBL" id="GMK54201.1"/>
    </source>
</evidence>
<accession>A0AAD3Y8L2</accession>
<dbReference type="Proteomes" id="UP001222932">
    <property type="component" value="Unassembled WGS sequence"/>
</dbReference>
<reference evidence="1" key="2">
    <citation type="submission" date="2023-06" db="EMBL/GenBank/DDBJ databases">
        <authorList>
            <person name="Kobayashi Y."/>
            <person name="Kayamori A."/>
            <person name="Aoki K."/>
            <person name="Shiwa Y."/>
            <person name="Fujita N."/>
            <person name="Sugita T."/>
            <person name="Iwasaki W."/>
            <person name="Tanaka N."/>
            <person name="Takashima M."/>
        </authorList>
    </citation>
    <scope>NUCLEOTIDE SEQUENCE</scope>
    <source>
        <strain evidence="1">HIS016</strain>
    </source>
</reference>
<comment type="caution">
    <text evidence="1">The sequence shown here is derived from an EMBL/GenBank/DDBJ whole genome shotgun (WGS) entry which is preliminary data.</text>
</comment>
<proteinExistence type="predicted"/>
<gene>
    <name evidence="1" type="ORF">CspeluHIS016_0107870</name>
</gene>
<reference evidence="1" key="1">
    <citation type="journal article" date="2023" name="BMC Genomics">
        <title>Chromosome-level genome assemblies of Cutaneotrichosporon spp. (Trichosporonales, Basidiomycota) reveal imbalanced evolution between nucleotide sequences and chromosome synteny.</title>
        <authorList>
            <person name="Kobayashi Y."/>
            <person name="Kayamori A."/>
            <person name="Aoki K."/>
            <person name="Shiwa Y."/>
            <person name="Matsutani M."/>
            <person name="Fujita N."/>
            <person name="Sugita T."/>
            <person name="Iwasaki W."/>
            <person name="Tanaka N."/>
            <person name="Takashima M."/>
        </authorList>
    </citation>
    <scope>NUCLEOTIDE SEQUENCE</scope>
    <source>
        <strain evidence="1">HIS016</strain>
    </source>
</reference>
<dbReference type="AlphaFoldDB" id="A0AAD3Y8L2"/>
<organism evidence="1 2">
    <name type="scientific">Cutaneotrichosporon spelunceum</name>
    <dbReference type="NCBI Taxonomy" id="1672016"/>
    <lineage>
        <taxon>Eukaryota</taxon>
        <taxon>Fungi</taxon>
        <taxon>Dikarya</taxon>
        <taxon>Basidiomycota</taxon>
        <taxon>Agaricomycotina</taxon>
        <taxon>Tremellomycetes</taxon>
        <taxon>Trichosporonales</taxon>
        <taxon>Trichosporonaceae</taxon>
        <taxon>Cutaneotrichosporon</taxon>
    </lineage>
</organism>
<keyword evidence="2" id="KW-1185">Reference proteome</keyword>
<dbReference type="EMBL" id="BTCM01000001">
    <property type="protein sequence ID" value="GMK54201.1"/>
    <property type="molecule type" value="Genomic_DNA"/>
</dbReference>
<protein>
    <submittedName>
        <fullName evidence="1">Uncharacterized protein</fullName>
    </submittedName>
</protein>
<evidence type="ECO:0000313" key="2">
    <source>
        <dbReference type="Proteomes" id="UP001222932"/>
    </source>
</evidence>
<name>A0AAD3Y8L2_9TREE</name>
<sequence length="81" mass="9338">MTSNQQVVSQVATVYIVLLFLGSRNQVGRTVWVLLNLRDTLRALKDVYPNGRRVGVVTRRRRLRAALAGWIVLVRRQLHSR</sequence>